<evidence type="ECO:0000313" key="1">
    <source>
        <dbReference type="EMBL" id="QYD71320.1"/>
    </source>
</evidence>
<reference evidence="1 2" key="1">
    <citation type="submission" date="2021-07" db="EMBL/GenBank/DDBJ databases">
        <title>Paraburkholderia edwinii protects Aspergillus sp. from phenazines by acting as a toxin sponge.</title>
        <authorList>
            <person name="Dahlstrom K.M."/>
            <person name="Newman D.K."/>
        </authorList>
    </citation>
    <scope>NUCLEOTIDE SEQUENCE [LARGE SCALE GENOMIC DNA]</scope>
    <source>
        <strain evidence="1 2">Pe01</strain>
    </source>
</reference>
<protein>
    <submittedName>
        <fullName evidence="1">Uncharacterized protein</fullName>
    </submittedName>
</protein>
<gene>
    <name evidence="1" type="ORF">KZJ38_30245</name>
</gene>
<dbReference type="Proteomes" id="UP000826462">
    <property type="component" value="Chromosome 2"/>
</dbReference>
<name>A0ABX8UWL8_9BURK</name>
<sequence>MAGTHGAARYAAPPAAAFVSEITPFCPTKPFEHSSGVHNNRPNGLLSALRHKGYDAAAIHQRSTPQSRRMQSLIVKASVL</sequence>
<dbReference type="EMBL" id="CP080096">
    <property type="protein sequence ID" value="QYD71320.1"/>
    <property type="molecule type" value="Genomic_DNA"/>
</dbReference>
<keyword evidence="2" id="KW-1185">Reference proteome</keyword>
<organism evidence="1 2">
    <name type="scientific">Paraburkholderia edwinii</name>
    <dbReference type="NCBI Taxonomy" id="2861782"/>
    <lineage>
        <taxon>Bacteria</taxon>
        <taxon>Pseudomonadati</taxon>
        <taxon>Pseudomonadota</taxon>
        <taxon>Betaproteobacteria</taxon>
        <taxon>Burkholderiales</taxon>
        <taxon>Burkholderiaceae</taxon>
        <taxon>Paraburkholderia</taxon>
    </lineage>
</organism>
<accession>A0ABX8UWL8</accession>
<dbReference type="RefSeq" id="WP_219800750.1">
    <property type="nucleotide sequence ID" value="NZ_CP080096.1"/>
</dbReference>
<evidence type="ECO:0000313" key="2">
    <source>
        <dbReference type="Proteomes" id="UP000826462"/>
    </source>
</evidence>
<proteinExistence type="predicted"/>